<dbReference type="PANTHER" id="PTHR47962">
    <property type="entry name" value="ATP-DEPENDENT HELICASE LHR-RELATED-RELATED"/>
    <property type="match status" value="1"/>
</dbReference>
<evidence type="ECO:0000259" key="11">
    <source>
        <dbReference type="PROSITE" id="PS51194"/>
    </source>
</evidence>
<evidence type="ECO:0000256" key="3">
    <source>
        <dbReference type="ARBA" id="ARBA00022801"/>
    </source>
</evidence>
<dbReference type="InterPro" id="IPR011545">
    <property type="entry name" value="DEAD/DEAH_box_helicase_dom"/>
</dbReference>
<keyword evidence="3 12" id="KW-0378">Hydrolase</keyword>
<gene>
    <name evidence="12" type="ORF">HD597_007863</name>
</gene>
<evidence type="ECO:0000313" key="13">
    <source>
        <dbReference type="Proteomes" id="UP001139648"/>
    </source>
</evidence>
<dbReference type="InterPro" id="IPR014001">
    <property type="entry name" value="Helicase_ATP-bd"/>
</dbReference>
<keyword evidence="2" id="KW-0227">DNA damage</keyword>
<feature type="compositionally biased region" description="Gly residues" evidence="9">
    <location>
        <begin position="1115"/>
        <end position="1136"/>
    </location>
</feature>
<feature type="compositionally biased region" description="Basic residues" evidence="9">
    <location>
        <begin position="1306"/>
        <end position="1318"/>
    </location>
</feature>
<evidence type="ECO:0000256" key="5">
    <source>
        <dbReference type="ARBA" id="ARBA00022840"/>
    </source>
</evidence>
<protein>
    <submittedName>
        <fullName evidence="12">ATP-dependent Lhr-like helicase</fullName>
        <ecNumber evidence="12">3.6.4.-</ecNumber>
    </submittedName>
</protein>
<sequence length="1550" mass="166341">MSSLAQFSQVTRQWFAGAFHAPTAAQEGAWESISRGDHTLVVAPTGSGKTLAAFLWSLDRLAAASEEPPAERKGTRVLYVSPLKALAVDVERNLRAPLAGLKQTARRLGLPVPEISVAIRSGDTPAEDRRRFAAKPSDILITTPESLFLLLTSQAREALRGVETVIVDEVHAVAGTKRGAHLALSLERLDALLDRPAQRVGLSATVRPVSEVAAFLGGARPATVVQPPSDKVIEVEVVVPVEDMTEMEGRAQAEPQEGEFAPEPGNRSIWPHVEDRLFDLIEAHSSTIVFANSRRLAERLCTRLNELAYEREQGTETVDLSIWETGPSKPMPAEVMAQAGASKGVVTEIVRAHHGSVSKEERAQIEEALKSGRLPAVVATSSLELGIDMGAVDLVACVEAPPSVASGLQRIGRAGHQVGAVSRGVIFPKYRGDLVQTAVVAERMKSGLIEELRYPRNPLDVLAQQIVAMTALDEWTVDELESLIRRAAPYATLPRTALEATLDMLAGRYPSEEFAELRPRVVWDRVTGVLQGRPGAQRLAVTNGGTIPDRGLFGVFLVGERASRVGELDEEMVYESRVGDVFVLGATSWRIEDITADRVLVSPAPGQPGKLPFWHGDAPGRPAELGRAIGQFLREQAKQGTTDRMRAAGLDEYASGNLLAYLQEQREATGYVPDDRTLLVERFHDELGDWRVVIHSPYGARVHAPWALAINRRLRERYGIDVQAVHSDDGIVLRIPDTLAEPPTDVAAFDAEEIEQIVTEELGGSAMFASRFRECAGRALLLPRRTPGRRSPLWQQRQRAAHLLGVASQYASFPIVLETMRECLQDVFDVPGLVQLMRDIAARRVRVVEVETSQASPFAAALLFHYVGAFMYEGDAPLAERRAQALALDTTLLAELLGQADLRELLDPDVISDSERELARLDRPLRDLEDLADLLRSHGPLLAPDVSVRGGDPAWLEELERSRRAIRIRIAGKEHWAAVEDAARMRDALGVPLPVGIPHAFLEPVADPLADLVARHARTRGPFHAGTAAARFGLGVAVVSDALRRLATTGRVVSGEFRPGGRGEEWCDAGVLRMLRRRSLARLRKEVEPVAPETLALFLPAWHGITGSEKATAGSGQGPAGSGADTGGRGAAGFGADTGGRGAAGFGADARGPVSSARAMDALVRSIEQLQGAAVPASALETLVLPSRVPGYHPALLDELTSAGDVMWVGQGSLPGGDGWVSLYFADTAPLLMPEPAEITMTPVHERVLELLGGGGALFFRGISDQFGSTQDDTTLVAALWDLVWSGRVSGDTLAPLRATLGTGRPAHRPATTRRRRAVLPSRSGPPTVAGRWWLLPPAAADATQRANAQSEVLLERHGVVTRGAVTSERLPGGFTPIYQVLRAYEESGRCRRGYFVEGLGGAQFALPGAVDRMRAMAPGIGSSPGREGRRAVVLAAADPASPYGAALPWPQHPGDVGHKPGRKAGSLVVLVDGHLVLYVERGGKTLLSFTDGDRLQPAVDALALAVRDGALGKLTVERADGAAIVDSPLAAALEAAGFHPTPRGLRLRA</sequence>
<dbReference type="Pfam" id="PF23234">
    <property type="entry name" value="WHD_4th_Lhr"/>
    <property type="match status" value="1"/>
</dbReference>
<reference evidence="12" key="1">
    <citation type="submission" date="2022-06" db="EMBL/GenBank/DDBJ databases">
        <title>Sequencing the genomes of 1000 actinobacteria strains.</title>
        <authorList>
            <person name="Klenk H.-P."/>
        </authorList>
    </citation>
    <scope>NUCLEOTIDE SEQUENCE</scope>
    <source>
        <strain evidence="12">DSM 46694</strain>
    </source>
</reference>
<dbReference type="GO" id="GO:0006281">
    <property type="term" value="P:DNA repair"/>
    <property type="evidence" value="ECO:0007669"/>
    <property type="project" value="UniProtKB-KW"/>
</dbReference>
<dbReference type="PROSITE" id="PS51192">
    <property type="entry name" value="HELICASE_ATP_BIND_1"/>
    <property type="match status" value="1"/>
</dbReference>
<dbReference type="InterPro" id="IPR027417">
    <property type="entry name" value="P-loop_NTPase"/>
</dbReference>
<dbReference type="RefSeq" id="WP_253749126.1">
    <property type="nucleotide sequence ID" value="NZ_BAABKA010000108.1"/>
</dbReference>
<dbReference type="InterPro" id="IPR052511">
    <property type="entry name" value="ATP-dep_Helicase"/>
</dbReference>
<comment type="caution">
    <text evidence="12">The sequence shown here is derived from an EMBL/GenBank/DDBJ whole genome shotgun (WGS) entry which is preliminary data.</text>
</comment>
<feature type="region of interest" description="Disordered" evidence="9">
    <location>
        <begin position="1109"/>
        <end position="1136"/>
    </location>
</feature>
<evidence type="ECO:0000259" key="10">
    <source>
        <dbReference type="PROSITE" id="PS51192"/>
    </source>
</evidence>
<dbReference type="Pfam" id="PF23235">
    <property type="entry name" value="WHD_3rd_Lhr"/>
    <property type="match status" value="1"/>
</dbReference>
<keyword evidence="8" id="KW-0413">Isomerase</keyword>
<dbReference type="Pfam" id="PF08494">
    <property type="entry name" value="DEAD_assoc"/>
    <property type="match status" value="1"/>
</dbReference>
<dbReference type="Pfam" id="PF23236">
    <property type="entry name" value="WHD_2nd_Lhr"/>
    <property type="match status" value="1"/>
</dbReference>
<name>A0A9X2GU05_9ACTN</name>
<dbReference type="GO" id="GO:0004386">
    <property type="term" value="F:helicase activity"/>
    <property type="evidence" value="ECO:0007669"/>
    <property type="project" value="UniProtKB-KW"/>
</dbReference>
<dbReference type="PROSITE" id="PS51194">
    <property type="entry name" value="HELICASE_CTER"/>
    <property type="match status" value="1"/>
</dbReference>
<keyword evidence="5" id="KW-0067">ATP-binding</keyword>
<evidence type="ECO:0000256" key="1">
    <source>
        <dbReference type="ARBA" id="ARBA00022741"/>
    </source>
</evidence>
<keyword evidence="7" id="KW-0234">DNA repair</keyword>
<keyword evidence="1" id="KW-0547">Nucleotide-binding</keyword>
<dbReference type="CDD" id="cd18796">
    <property type="entry name" value="SF2_C_LHR"/>
    <property type="match status" value="1"/>
</dbReference>
<feature type="region of interest" description="Disordered" evidence="9">
    <location>
        <begin position="1300"/>
        <end position="1324"/>
    </location>
</feature>
<evidence type="ECO:0000256" key="4">
    <source>
        <dbReference type="ARBA" id="ARBA00022806"/>
    </source>
</evidence>
<dbReference type="InterPro" id="IPR055369">
    <property type="entry name" value="WH2_Lhr"/>
</dbReference>
<dbReference type="SMART" id="SM00382">
    <property type="entry name" value="AAA"/>
    <property type="match status" value="1"/>
</dbReference>
<dbReference type="GO" id="GO:0005524">
    <property type="term" value="F:ATP binding"/>
    <property type="evidence" value="ECO:0007669"/>
    <property type="project" value="UniProtKB-KW"/>
</dbReference>
<dbReference type="InterPro" id="IPR045628">
    <property type="entry name" value="Lhr_WH_dom"/>
</dbReference>
<dbReference type="InterPro" id="IPR001650">
    <property type="entry name" value="Helicase_C-like"/>
</dbReference>
<dbReference type="SMART" id="SM00490">
    <property type="entry name" value="HELICc"/>
    <property type="match status" value="1"/>
</dbReference>
<keyword evidence="6" id="KW-0238">DNA-binding</keyword>
<feature type="domain" description="Helicase ATP-binding" evidence="10">
    <location>
        <begin position="30"/>
        <end position="224"/>
    </location>
</feature>
<dbReference type="PANTHER" id="PTHR47962:SF5">
    <property type="entry name" value="ATP-DEPENDENT HELICASE LHR-RELATED"/>
    <property type="match status" value="1"/>
</dbReference>
<organism evidence="12 13">
    <name type="scientific">Nonomuraea thailandensis</name>
    <dbReference type="NCBI Taxonomy" id="1188745"/>
    <lineage>
        <taxon>Bacteria</taxon>
        <taxon>Bacillati</taxon>
        <taxon>Actinomycetota</taxon>
        <taxon>Actinomycetes</taxon>
        <taxon>Streptosporangiales</taxon>
        <taxon>Streptosporangiaceae</taxon>
        <taxon>Nonomuraea</taxon>
    </lineage>
</organism>
<accession>A0A9X2GU05</accession>
<dbReference type="Pfam" id="PF00270">
    <property type="entry name" value="DEAD"/>
    <property type="match status" value="1"/>
</dbReference>
<dbReference type="Proteomes" id="UP001139648">
    <property type="component" value="Unassembled WGS sequence"/>
</dbReference>
<dbReference type="GO" id="GO:0003677">
    <property type="term" value="F:DNA binding"/>
    <property type="evidence" value="ECO:0007669"/>
    <property type="project" value="UniProtKB-KW"/>
</dbReference>
<evidence type="ECO:0000256" key="7">
    <source>
        <dbReference type="ARBA" id="ARBA00023204"/>
    </source>
</evidence>
<dbReference type="SUPFAM" id="SSF52540">
    <property type="entry name" value="P-loop containing nucleoside triphosphate hydrolases"/>
    <property type="match status" value="1"/>
</dbReference>
<proteinExistence type="predicted"/>
<dbReference type="EC" id="3.6.4.-" evidence="12"/>
<dbReference type="InterPro" id="IPR003593">
    <property type="entry name" value="AAA+_ATPase"/>
</dbReference>
<dbReference type="InterPro" id="IPR055367">
    <property type="entry name" value="WH4_Lhr"/>
</dbReference>
<keyword evidence="13" id="KW-1185">Reference proteome</keyword>
<dbReference type="SMART" id="SM00487">
    <property type="entry name" value="DEXDc"/>
    <property type="match status" value="1"/>
</dbReference>
<evidence type="ECO:0000256" key="9">
    <source>
        <dbReference type="SAM" id="MobiDB-lite"/>
    </source>
</evidence>
<dbReference type="CDD" id="cd17922">
    <property type="entry name" value="DEXHc_LHR-like"/>
    <property type="match status" value="1"/>
</dbReference>
<dbReference type="Pfam" id="PF19306">
    <property type="entry name" value="WHD_Lhr"/>
    <property type="match status" value="1"/>
</dbReference>
<keyword evidence="4 12" id="KW-0347">Helicase</keyword>
<dbReference type="InterPro" id="IPR013701">
    <property type="entry name" value="Lhr-like_DEAD/DEAH_assoc"/>
</dbReference>
<dbReference type="Pfam" id="PF00271">
    <property type="entry name" value="Helicase_C"/>
    <property type="match status" value="1"/>
</dbReference>
<evidence type="ECO:0000256" key="8">
    <source>
        <dbReference type="ARBA" id="ARBA00023235"/>
    </source>
</evidence>
<evidence type="ECO:0000313" key="12">
    <source>
        <dbReference type="EMBL" id="MCP2360843.1"/>
    </source>
</evidence>
<dbReference type="Gene3D" id="3.40.50.300">
    <property type="entry name" value="P-loop containing nucleotide triphosphate hydrolases"/>
    <property type="match status" value="2"/>
</dbReference>
<dbReference type="EMBL" id="JAMZEB010000002">
    <property type="protein sequence ID" value="MCP2360843.1"/>
    <property type="molecule type" value="Genomic_DNA"/>
</dbReference>
<evidence type="ECO:0000256" key="2">
    <source>
        <dbReference type="ARBA" id="ARBA00022763"/>
    </source>
</evidence>
<evidence type="ECO:0000256" key="6">
    <source>
        <dbReference type="ARBA" id="ARBA00023125"/>
    </source>
</evidence>
<feature type="domain" description="Helicase C-terminal" evidence="11">
    <location>
        <begin position="272"/>
        <end position="460"/>
    </location>
</feature>
<dbReference type="InterPro" id="IPR055368">
    <property type="entry name" value="WH3_Lhr"/>
</dbReference>
<dbReference type="GO" id="GO:0016887">
    <property type="term" value="F:ATP hydrolysis activity"/>
    <property type="evidence" value="ECO:0007669"/>
    <property type="project" value="TreeGrafter"/>
</dbReference>